<keyword evidence="3" id="KW-1003">Cell membrane</keyword>
<feature type="transmembrane region" description="Helical" evidence="7">
    <location>
        <begin position="315"/>
        <end position="333"/>
    </location>
</feature>
<dbReference type="GO" id="GO:0005886">
    <property type="term" value="C:plasma membrane"/>
    <property type="evidence" value="ECO:0007669"/>
    <property type="project" value="UniProtKB-SubCell"/>
</dbReference>
<evidence type="ECO:0000256" key="2">
    <source>
        <dbReference type="ARBA" id="ARBA00009033"/>
    </source>
</evidence>
<keyword evidence="6 7" id="KW-0472">Membrane</keyword>
<evidence type="ECO:0000256" key="5">
    <source>
        <dbReference type="ARBA" id="ARBA00022989"/>
    </source>
</evidence>
<dbReference type="Pfam" id="PF01773">
    <property type="entry name" value="Nucleos_tra2_N"/>
    <property type="match status" value="1"/>
</dbReference>
<feature type="transmembrane region" description="Helical" evidence="7">
    <location>
        <begin position="35"/>
        <end position="54"/>
    </location>
</feature>
<keyword evidence="5 7" id="KW-1133">Transmembrane helix</keyword>
<accession>A0A382B8U0</accession>
<dbReference type="InterPro" id="IPR008276">
    <property type="entry name" value="C_nuclsd_transpt"/>
</dbReference>
<feature type="transmembrane region" description="Helical" evidence="7">
    <location>
        <begin position="99"/>
        <end position="122"/>
    </location>
</feature>
<feature type="transmembrane region" description="Helical" evidence="7">
    <location>
        <begin position="379"/>
        <end position="403"/>
    </location>
</feature>
<dbReference type="Pfam" id="PF07670">
    <property type="entry name" value="Gate"/>
    <property type="match status" value="1"/>
</dbReference>
<dbReference type="InterPro" id="IPR002668">
    <property type="entry name" value="CNT_N_dom"/>
</dbReference>
<evidence type="ECO:0000256" key="6">
    <source>
        <dbReference type="ARBA" id="ARBA00023136"/>
    </source>
</evidence>
<evidence type="ECO:0000256" key="7">
    <source>
        <dbReference type="SAM" id="Phobius"/>
    </source>
</evidence>
<dbReference type="AlphaFoldDB" id="A0A382B8U0"/>
<comment type="similarity">
    <text evidence="2">Belongs to the concentrative nucleoside transporter (CNT) (TC 2.A.41) family.</text>
</comment>
<feature type="transmembrane region" description="Helical" evidence="7">
    <location>
        <begin position="415"/>
        <end position="435"/>
    </location>
</feature>
<sequence length="436" mass="46997">MEETVYRGVAFAGFFIISFIAWITGSKSKINIKTVSGSIFLAWAIGTMTFWLPWTRTALEFINKVLISGLQASQKGAIFLFGPLAIGPGEVLEDGTQSIGFVLAMQVLPSVIFFSALISLLYHLNIMQACVNGFAKLFHKTMALSGAESFSAAASIFFGIESSLTIRNYLIRMTQSELLTLITCMMATVASTVMVVYVISLKDVFPQIAGHLISASIISIPCAILISKLSIPESKSPETLGSIPSNLKKEGFLNDSIDLNSKKPTNIIIALMEGGALGVKIAISIATLLIVILGLQEVIDLVLKSIPKIAGEFISINRIFGWLVWPFTLLIGLKPEEWELGSQVLGSRFIDTEVVAYFYLADIQSTQIPAFSLRSFTALTYSLCGFVHIASLGIFVGGLTAIIPSRAKEVSILGIRGLWTAFLATLLTGCIAGTLA</sequence>
<gene>
    <name evidence="11" type="ORF">METZ01_LOCUS162898</name>
</gene>
<organism evidence="11">
    <name type="scientific">marine metagenome</name>
    <dbReference type="NCBI Taxonomy" id="408172"/>
    <lineage>
        <taxon>unclassified sequences</taxon>
        <taxon>metagenomes</taxon>
        <taxon>ecological metagenomes</taxon>
    </lineage>
</organism>
<dbReference type="Pfam" id="PF07662">
    <property type="entry name" value="Nucleos_tra2_C"/>
    <property type="match status" value="1"/>
</dbReference>
<evidence type="ECO:0008006" key="12">
    <source>
        <dbReference type="Google" id="ProtNLM"/>
    </source>
</evidence>
<dbReference type="InterPro" id="IPR011657">
    <property type="entry name" value="CNT_C_dom"/>
</dbReference>
<feature type="transmembrane region" description="Helical" evidence="7">
    <location>
        <begin position="212"/>
        <end position="231"/>
    </location>
</feature>
<keyword evidence="4 7" id="KW-0812">Transmembrane</keyword>
<evidence type="ECO:0000259" key="10">
    <source>
        <dbReference type="Pfam" id="PF07670"/>
    </source>
</evidence>
<evidence type="ECO:0000256" key="4">
    <source>
        <dbReference type="ARBA" id="ARBA00022692"/>
    </source>
</evidence>
<evidence type="ECO:0000313" key="11">
    <source>
        <dbReference type="EMBL" id="SVB10044.1"/>
    </source>
</evidence>
<feature type="domain" description="Concentrative nucleoside transporter C-terminal" evidence="9">
    <location>
        <begin position="211"/>
        <end position="433"/>
    </location>
</feature>
<feature type="domain" description="Concentrative nucleoside transporter N-terminal" evidence="8">
    <location>
        <begin position="13"/>
        <end position="84"/>
    </location>
</feature>
<dbReference type="EMBL" id="UINC01028661">
    <property type="protein sequence ID" value="SVB10044.1"/>
    <property type="molecule type" value="Genomic_DNA"/>
</dbReference>
<protein>
    <recommendedName>
        <fullName evidence="12">Nucleoside permease nupX</fullName>
    </recommendedName>
</protein>
<dbReference type="InterPro" id="IPR011642">
    <property type="entry name" value="Gate_dom"/>
</dbReference>
<evidence type="ECO:0000256" key="1">
    <source>
        <dbReference type="ARBA" id="ARBA00004651"/>
    </source>
</evidence>
<dbReference type="GO" id="GO:0015293">
    <property type="term" value="F:symporter activity"/>
    <property type="evidence" value="ECO:0007669"/>
    <property type="project" value="TreeGrafter"/>
</dbReference>
<proteinExistence type="inferred from homology"/>
<reference evidence="11" key="1">
    <citation type="submission" date="2018-05" db="EMBL/GenBank/DDBJ databases">
        <authorList>
            <person name="Lanie J.A."/>
            <person name="Ng W.-L."/>
            <person name="Kazmierczak K.M."/>
            <person name="Andrzejewski T.M."/>
            <person name="Davidsen T.M."/>
            <person name="Wayne K.J."/>
            <person name="Tettelin H."/>
            <person name="Glass J.I."/>
            <person name="Rusch D."/>
            <person name="Podicherti R."/>
            <person name="Tsui H.-C.T."/>
            <person name="Winkler M.E."/>
        </authorList>
    </citation>
    <scope>NUCLEOTIDE SEQUENCE</scope>
</reference>
<evidence type="ECO:0000259" key="8">
    <source>
        <dbReference type="Pfam" id="PF01773"/>
    </source>
</evidence>
<feature type="domain" description="Nucleoside transporter/FeoB GTPase Gate" evidence="10">
    <location>
        <begin position="105"/>
        <end position="201"/>
    </location>
</feature>
<evidence type="ECO:0000256" key="3">
    <source>
        <dbReference type="ARBA" id="ARBA00022475"/>
    </source>
</evidence>
<name>A0A382B8U0_9ZZZZ</name>
<feature type="transmembrane region" description="Helical" evidence="7">
    <location>
        <begin position="6"/>
        <end position="23"/>
    </location>
</feature>
<dbReference type="GO" id="GO:0005337">
    <property type="term" value="F:nucleoside transmembrane transporter activity"/>
    <property type="evidence" value="ECO:0007669"/>
    <property type="project" value="InterPro"/>
</dbReference>
<dbReference type="PANTHER" id="PTHR10590:SF4">
    <property type="entry name" value="SOLUTE CARRIER FAMILY 28 MEMBER 3"/>
    <property type="match status" value="1"/>
</dbReference>
<feature type="transmembrane region" description="Helical" evidence="7">
    <location>
        <begin position="178"/>
        <end position="200"/>
    </location>
</feature>
<evidence type="ECO:0000259" key="9">
    <source>
        <dbReference type="Pfam" id="PF07662"/>
    </source>
</evidence>
<dbReference type="PANTHER" id="PTHR10590">
    <property type="entry name" value="SODIUM/NUCLEOSIDE COTRANSPORTER"/>
    <property type="match status" value="1"/>
</dbReference>
<comment type="subcellular location">
    <subcellularLocation>
        <location evidence="1">Cell membrane</location>
        <topology evidence="1">Multi-pass membrane protein</topology>
    </subcellularLocation>
</comment>
<feature type="transmembrane region" description="Helical" evidence="7">
    <location>
        <begin position="281"/>
        <end position="303"/>
    </location>
</feature>